<comment type="caution">
    <text evidence="3">The sequence shown here is derived from an EMBL/GenBank/DDBJ whole genome shotgun (WGS) entry which is preliminary data.</text>
</comment>
<reference evidence="3 4" key="1">
    <citation type="submission" date="2007-09" db="EMBL/GenBank/DDBJ databases">
        <title>Draft genome sequence of Eubacterium dolichum (DSM 3991).</title>
        <authorList>
            <person name="Sudarsanam P."/>
            <person name="Ley R."/>
            <person name="Guruge J."/>
            <person name="Turnbaugh P.J."/>
            <person name="Mahowald M."/>
            <person name="Liep D."/>
            <person name="Gordon J."/>
        </authorList>
    </citation>
    <scope>NUCLEOTIDE SEQUENCE [LARGE SCALE GENOMIC DNA]</scope>
    <source>
        <strain evidence="3 4">DSM 3991</strain>
    </source>
</reference>
<dbReference type="Proteomes" id="UP000004090">
    <property type="component" value="Unassembled WGS sequence"/>
</dbReference>
<feature type="domain" description="DUF1829" evidence="2">
    <location>
        <begin position="155"/>
        <end position="238"/>
    </location>
</feature>
<dbReference type="RefSeq" id="WP_004797604.1">
    <property type="nucleotide sequence ID" value="NZ_DS483464.1"/>
</dbReference>
<dbReference type="AlphaFoldDB" id="A8RD77"/>
<gene>
    <name evidence="3" type="ORF">EUBDOL_01613</name>
</gene>
<protein>
    <recommendedName>
        <fullName evidence="5">DUF1828 domain-containing protein</fullName>
    </recommendedName>
</protein>
<reference evidence="3 4" key="2">
    <citation type="submission" date="2007-09" db="EMBL/GenBank/DDBJ databases">
        <authorList>
            <person name="Fulton L."/>
            <person name="Clifton S."/>
            <person name="Fulton B."/>
            <person name="Xu J."/>
            <person name="Minx P."/>
            <person name="Pepin K.H."/>
            <person name="Johnson M."/>
            <person name="Thiruvilangam P."/>
            <person name="Bhonagiri V."/>
            <person name="Nash W.E."/>
            <person name="Mardis E.R."/>
            <person name="Wilson R.K."/>
        </authorList>
    </citation>
    <scope>NUCLEOTIDE SEQUENCE [LARGE SCALE GENOMIC DNA]</scope>
    <source>
        <strain evidence="3 4">DSM 3991</strain>
    </source>
</reference>
<dbReference type="HOGENOM" id="CLU_091320_1_0_9"/>
<dbReference type="EMBL" id="ABAW02000022">
    <property type="protein sequence ID" value="EDP10808.1"/>
    <property type="molecule type" value="Genomic_DNA"/>
</dbReference>
<feature type="domain" description="DUF1828" evidence="1">
    <location>
        <begin position="30"/>
        <end position="117"/>
    </location>
</feature>
<proteinExistence type="predicted"/>
<dbReference type="GeneID" id="92792516"/>
<evidence type="ECO:0000313" key="3">
    <source>
        <dbReference type="EMBL" id="EDP10808.1"/>
    </source>
</evidence>
<organism evidence="3 4">
    <name type="scientific">Amedibacillus dolichus DSM 3991</name>
    <dbReference type="NCBI Taxonomy" id="428127"/>
    <lineage>
        <taxon>Bacteria</taxon>
        <taxon>Bacillati</taxon>
        <taxon>Bacillota</taxon>
        <taxon>Erysipelotrichia</taxon>
        <taxon>Erysipelotrichales</taxon>
        <taxon>Erysipelotrichaceae</taxon>
        <taxon>Amedibacillus</taxon>
    </lineage>
</organism>
<dbReference type="Pfam" id="PF08861">
    <property type="entry name" value="DUF1828"/>
    <property type="match status" value="1"/>
</dbReference>
<name>A8RD77_9FIRM</name>
<dbReference type="InterPro" id="IPR014961">
    <property type="entry name" value="DUF1829"/>
</dbReference>
<evidence type="ECO:0000313" key="4">
    <source>
        <dbReference type="Proteomes" id="UP000004090"/>
    </source>
</evidence>
<dbReference type="InterPro" id="IPR014960">
    <property type="entry name" value="DUF1828"/>
</dbReference>
<sequence>MIDSLIQNYYDFIKSNIQVKEIHGYHEITTPLLDHSNDFIQVYVSIDNDDITITDDSYTISNLKACGLNFSDKRNKVVAGVCAQFGVKVENEEIFVKTDKNNFGLKLDSLLQCIVKIDDLCYVSRESVASFFDEDVKQYFEKNNLYFTENISLMGQSGYQFKIDLSFQRTKDNPTRWVNIINKASKSNCMITSFGWLDTVSQRNHTEKMYVIINDSNPIDKGVLESFRNYDITPILWKDIETKSVYFLTKLQ</sequence>
<dbReference type="eggNOG" id="ENOG502ZAE6">
    <property type="taxonomic scope" value="Bacteria"/>
</dbReference>
<accession>A8RD77</accession>
<evidence type="ECO:0008006" key="5">
    <source>
        <dbReference type="Google" id="ProtNLM"/>
    </source>
</evidence>
<dbReference type="Pfam" id="PF08862">
    <property type="entry name" value="DUF1829"/>
    <property type="match status" value="1"/>
</dbReference>
<evidence type="ECO:0000259" key="2">
    <source>
        <dbReference type="Pfam" id="PF08862"/>
    </source>
</evidence>
<evidence type="ECO:0000259" key="1">
    <source>
        <dbReference type="Pfam" id="PF08861"/>
    </source>
</evidence>